<comment type="caution">
    <text evidence="1">The sequence shown here is derived from an EMBL/GenBank/DDBJ whole genome shotgun (WGS) entry which is preliminary data.</text>
</comment>
<dbReference type="EMBL" id="JAODUO010001099">
    <property type="protein sequence ID" value="KAK2171140.1"/>
    <property type="molecule type" value="Genomic_DNA"/>
</dbReference>
<accession>A0AAD9KHD0</accession>
<evidence type="ECO:0000313" key="1">
    <source>
        <dbReference type="EMBL" id="KAK2171140.1"/>
    </source>
</evidence>
<dbReference type="Proteomes" id="UP001209878">
    <property type="component" value="Unassembled WGS sequence"/>
</dbReference>
<sequence length="104" mass="11988">MESIFYTEKSSVGKRGASFFRSQGMVEKLQRFTGCLRNDGDYVDVRLQYNDGKHGKITIPTMYKIFNRDMWNKTVYFVIGFSWDGPKAFDVDVETPTNYAGGME</sequence>
<organism evidence="1 2">
    <name type="scientific">Ridgeia piscesae</name>
    <name type="common">Tubeworm</name>
    <dbReference type="NCBI Taxonomy" id="27915"/>
    <lineage>
        <taxon>Eukaryota</taxon>
        <taxon>Metazoa</taxon>
        <taxon>Spiralia</taxon>
        <taxon>Lophotrochozoa</taxon>
        <taxon>Annelida</taxon>
        <taxon>Polychaeta</taxon>
        <taxon>Sedentaria</taxon>
        <taxon>Canalipalpata</taxon>
        <taxon>Sabellida</taxon>
        <taxon>Siboglinidae</taxon>
        <taxon>Ridgeia</taxon>
    </lineage>
</organism>
<evidence type="ECO:0000313" key="2">
    <source>
        <dbReference type="Proteomes" id="UP001209878"/>
    </source>
</evidence>
<gene>
    <name evidence="1" type="ORF">NP493_1099g00016</name>
</gene>
<proteinExistence type="predicted"/>
<name>A0AAD9KHD0_RIDPI</name>
<dbReference type="AlphaFoldDB" id="A0AAD9KHD0"/>
<keyword evidence="2" id="KW-1185">Reference proteome</keyword>
<reference evidence="1" key="1">
    <citation type="journal article" date="2023" name="Mol. Biol. Evol.">
        <title>Third-Generation Sequencing Reveals the Adaptive Role of the Epigenome in Three Deep-Sea Polychaetes.</title>
        <authorList>
            <person name="Perez M."/>
            <person name="Aroh O."/>
            <person name="Sun Y."/>
            <person name="Lan Y."/>
            <person name="Juniper S.K."/>
            <person name="Young C.R."/>
            <person name="Angers B."/>
            <person name="Qian P.Y."/>
        </authorList>
    </citation>
    <scope>NUCLEOTIDE SEQUENCE</scope>
    <source>
        <strain evidence="1">R07B-5</strain>
    </source>
</reference>
<protein>
    <submittedName>
        <fullName evidence="1">Uncharacterized protein</fullName>
    </submittedName>
</protein>